<dbReference type="InterPro" id="IPR039697">
    <property type="entry name" value="Alcohol_dehydrogenase_Fe"/>
</dbReference>
<name>A0AAD4CRF9_ASPNN</name>
<gene>
    <name evidence="4" type="ORF">FE257_004232</name>
</gene>
<dbReference type="SUPFAM" id="SSF56796">
    <property type="entry name" value="Dehydroquinate synthase-like"/>
    <property type="match status" value="1"/>
</dbReference>
<keyword evidence="5" id="KW-1185">Reference proteome</keyword>
<comment type="caution">
    <text evidence="4">The sequence shown here is derived from an EMBL/GenBank/DDBJ whole genome shotgun (WGS) entry which is preliminary data.</text>
</comment>
<dbReference type="AlphaFoldDB" id="A0AAD4CRF9"/>
<feature type="domain" description="Fe-containing alcohol dehydrogenase-like C-terminal" evidence="3">
    <location>
        <begin position="185"/>
        <end position="359"/>
    </location>
</feature>
<protein>
    <recommendedName>
        <fullName evidence="6">Alcohol dehydrogenase iron-type/glycerol dehydrogenase GldA domain-containing protein</fullName>
    </recommendedName>
</protein>
<dbReference type="InterPro" id="IPR056798">
    <property type="entry name" value="ADH_Fe_C"/>
</dbReference>
<accession>A0AAD4CRF9</accession>
<dbReference type="GO" id="GO:0005739">
    <property type="term" value="C:mitochondrion"/>
    <property type="evidence" value="ECO:0007669"/>
    <property type="project" value="TreeGrafter"/>
</dbReference>
<dbReference type="Proteomes" id="UP001194746">
    <property type="component" value="Unassembled WGS sequence"/>
</dbReference>
<dbReference type="PANTHER" id="PTHR11496">
    <property type="entry name" value="ALCOHOL DEHYDROGENASE"/>
    <property type="match status" value="1"/>
</dbReference>
<dbReference type="PROSITE" id="PS00060">
    <property type="entry name" value="ADH_IRON_2"/>
    <property type="match status" value="1"/>
</dbReference>
<dbReference type="Pfam" id="PF25137">
    <property type="entry name" value="ADH_Fe_C"/>
    <property type="match status" value="1"/>
</dbReference>
<dbReference type="Gene3D" id="1.20.1090.10">
    <property type="entry name" value="Dehydroquinate synthase-like - alpha domain"/>
    <property type="match status" value="1"/>
</dbReference>
<proteinExistence type="predicted"/>
<reference evidence="4" key="2">
    <citation type="submission" date="2020-02" db="EMBL/GenBank/DDBJ databases">
        <authorList>
            <person name="Gilchrist C.L.M."/>
            <person name="Chooi Y.-H."/>
        </authorList>
    </citation>
    <scope>NUCLEOTIDE SEQUENCE</scope>
    <source>
        <strain evidence="4">MST-FP2251</strain>
    </source>
</reference>
<dbReference type="CDD" id="cd08192">
    <property type="entry name" value="MAR-like"/>
    <property type="match status" value="1"/>
</dbReference>
<evidence type="ECO:0000313" key="4">
    <source>
        <dbReference type="EMBL" id="KAF9891376.1"/>
    </source>
</evidence>
<dbReference type="EMBL" id="VCAU01000019">
    <property type="protein sequence ID" value="KAF9891376.1"/>
    <property type="molecule type" value="Genomic_DNA"/>
</dbReference>
<keyword evidence="1" id="KW-0560">Oxidoreductase</keyword>
<evidence type="ECO:0008006" key="6">
    <source>
        <dbReference type="Google" id="ProtNLM"/>
    </source>
</evidence>
<dbReference type="PANTHER" id="PTHR11496:SF97">
    <property type="entry name" value="ALCOHOL DEHYDROGENASE IRON-TYPE_GLYCEROL DEHYDROGENASE GLDA DOMAIN-CONTAINING PROTEIN"/>
    <property type="match status" value="1"/>
</dbReference>
<dbReference type="InterPro" id="IPR001670">
    <property type="entry name" value="ADH_Fe/GldA"/>
</dbReference>
<reference evidence="4" key="1">
    <citation type="journal article" date="2019" name="Beilstein J. Org. Chem.">
        <title>Nanangenines: drimane sesquiterpenoids as the dominant metabolite cohort of a novel Australian fungus, Aspergillus nanangensis.</title>
        <authorList>
            <person name="Lacey H.J."/>
            <person name="Gilchrist C.L.M."/>
            <person name="Crombie A."/>
            <person name="Kalaitzis J.A."/>
            <person name="Vuong D."/>
            <person name="Rutledge P.J."/>
            <person name="Turner P."/>
            <person name="Pitt J.I."/>
            <person name="Lacey E."/>
            <person name="Chooi Y.H."/>
            <person name="Piggott A.M."/>
        </authorList>
    </citation>
    <scope>NUCLEOTIDE SEQUENCE</scope>
    <source>
        <strain evidence="4">MST-FP2251</strain>
    </source>
</reference>
<dbReference type="Gene3D" id="3.40.50.1970">
    <property type="match status" value="1"/>
</dbReference>
<feature type="domain" description="Alcohol dehydrogenase iron-type/glycerol dehydrogenase GldA" evidence="2">
    <location>
        <begin position="30"/>
        <end position="172"/>
    </location>
</feature>
<evidence type="ECO:0000259" key="2">
    <source>
        <dbReference type="Pfam" id="PF00465"/>
    </source>
</evidence>
<dbReference type="Pfam" id="PF00465">
    <property type="entry name" value="Fe-ADH"/>
    <property type="match status" value="1"/>
</dbReference>
<evidence type="ECO:0000259" key="3">
    <source>
        <dbReference type="Pfam" id="PF25137"/>
    </source>
</evidence>
<dbReference type="InterPro" id="IPR018211">
    <property type="entry name" value="ADH_Fe_CS"/>
</dbReference>
<evidence type="ECO:0000313" key="5">
    <source>
        <dbReference type="Proteomes" id="UP001194746"/>
    </source>
</evidence>
<organism evidence="4 5">
    <name type="scientific">Aspergillus nanangensis</name>
    <dbReference type="NCBI Taxonomy" id="2582783"/>
    <lineage>
        <taxon>Eukaryota</taxon>
        <taxon>Fungi</taxon>
        <taxon>Dikarya</taxon>
        <taxon>Ascomycota</taxon>
        <taxon>Pezizomycotina</taxon>
        <taxon>Eurotiomycetes</taxon>
        <taxon>Eurotiomycetidae</taxon>
        <taxon>Eurotiales</taxon>
        <taxon>Aspergillaceae</taxon>
        <taxon>Aspergillus</taxon>
        <taxon>Aspergillus subgen. Circumdati</taxon>
    </lineage>
</organism>
<dbReference type="GO" id="GO:0004022">
    <property type="term" value="F:alcohol dehydrogenase (NAD+) activity"/>
    <property type="evidence" value="ECO:0007669"/>
    <property type="project" value="TreeGrafter"/>
</dbReference>
<evidence type="ECO:0000256" key="1">
    <source>
        <dbReference type="ARBA" id="ARBA00023002"/>
    </source>
</evidence>
<sequence length="386" mass="41416">MSNPISPPSGIYSPHQLQKLCYGDDIVAKELLHCLPSPESCAVIVTGTSIATKTPLLKQVEDLLSPRHFHQTFSNIQQHAPVAQITSAVAALRNNPNVDTVISIGGGSPIDSAKAISYQFHELHGRFLTHIAIPTTLSAAECTDGAGMTTADGVKTGVRHPNLAPACVLYDPRFAAYTPSELFLSTGLRAVDHAVESQYNKSATWMPCRVMALQAVSSLFDLLPRYRERPDDADVILGLFLAAYGSLGFLGKHTKGPLGLSHTLGYALGSPYGIPHGITSCLTLGHVVKLQGRFDEDDARSVAAILPYLGQQRSDDSKADCEKVGDCILRLVKDLGLYSTLSQRGVAKDQVDIIVERGLGPWRSGMPGGMNGEYGLAVRELVEGLF</sequence>
<dbReference type="GO" id="GO:0046872">
    <property type="term" value="F:metal ion binding"/>
    <property type="evidence" value="ECO:0007669"/>
    <property type="project" value="InterPro"/>
</dbReference>